<gene>
    <name evidence="1" type="ORF">AL536_13590</name>
    <name evidence="2" type="ORF">NCTC11327_01462</name>
</gene>
<dbReference type="Proteomes" id="UP000057088">
    <property type="component" value="Chromosome 2"/>
</dbReference>
<reference evidence="3" key="1">
    <citation type="submission" date="2015-12" db="EMBL/GenBank/DDBJ databases">
        <title>FDA dAtabase for Regulatory Grade micrObial Sequences (FDA-ARGOS): Supporting development and validation of Infectious Disease Dx tests.</title>
        <authorList>
            <person name="Hoffmann M."/>
            <person name="Allard M."/>
            <person name="Evans P."/>
            <person name="Brown E."/>
            <person name="Tallon L.J."/>
            <person name="Sadzewicz L."/>
            <person name="Sengamalay N."/>
            <person name="Ott S."/>
            <person name="Godinez A."/>
            <person name="Nagaraj S."/>
            <person name="Vyas G."/>
            <person name="Aluvathingal J."/>
            <person name="Nadendla S."/>
            <person name="Geyer C."/>
            <person name="Sichtig H."/>
        </authorList>
    </citation>
    <scope>NUCLEOTIDE SEQUENCE [LARGE SCALE GENOMIC DNA]</scope>
    <source>
        <strain evidence="3">ATCC 33809</strain>
    </source>
</reference>
<proteinExistence type="predicted"/>
<dbReference type="EMBL" id="CP014035">
    <property type="protein sequence ID" value="AMF94498.1"/>
    <property type="molecule type" value="Genomic_DNA"/>
</dbReference>
<evidence type="ECO:0000313" key="4">
    <source>
        <dbReference type="Proteomes" id="UP000254626"/>
    </source>
</evidence>
<organism evidence="2 4">
    <name type="scientific">Vibrio fluvialis</name>
    <dbReference type="NCBI Taxonomy" id="676"/>
    <lineage>
        <taxon>Bacteria</taxon>
        <taxon>Pseudomonadati</taxon>
        <taxon>Pseudomonadota</taxon>
        <taxon>Gammaproteobacteria</taxon>
        <taxon>Vibrionales</taxon>
        <taxon>Vibrionaceae</taxon>
        <taxon>Vibrio</taxon>
    </lineage>
</organism>
<reference evidence="2 4" key="3">
    <citation type="submission" date="2018-06" db="EMBL/GenBank/DDBJ databases">
        <authorList>
            <consortium name="Pathogen Informatics"/>
            <person name="Doyle S."/>
        </authorList>
    </citation>
    <scope>NUCLEOTIDE SEQUENCE [LARGE SCALE GENOMIC DNA]</scope>
    <source>
        <strain evidence="2 4">NCTC11327</strain>
    </source>
</reference>
<dbReference type="Proteomes" id="UP000254626">
    <property type="component" value="Unassembled WGS sequence"/>
</dbReference>
<protein>
    <submittedName>
        <fullName evidence="2">Uncharacterized protein</fullName>
    </submittedName>
</protein>
<sequence>MGLLEDKKLADLEQKIEKLRQPRNDFFMKVKAEVLQHQKTKFHDFLKEHGFQVSEDQHRQAIEGNYQGTIKIKLSYPKLEDSFFGADSVFDLSYFKNASNKPVRTCKVGMNINRTSTPSFGGVFIGGTMDAKKMEFYEQTLIPFLENVGTADITGDYTLTILEPVAPMSGKYTDFSDLLNDFVS</sequence>
<keyword evidence="3" id="KW-1185">Reference proteome</keyword>
<name>A0AAX2LN53_VIBFL</name>
<dbReference type="KEGG" id="vfl:AL536_13590"/>
<reference evidence="1" key="2">
    <citation type="submission" date="2018-01" db="EMBL/GenBank/DDBJ databases">
        <title>FDA dAtabase for Regulatory Grade micrObial Sequences (FDA-ARGOS): Supporting development and validation of Infectious Disease Dx tests.</title>
        <authorList>
            <person name="Hoffmann M."/>
            <person name="Allard M."/>
            <person name="Evans P."/>
            <person name="Brown E."/>
            <person name="Tallon L."/>
            <person name="Sadzewicz L."/>
            <person name="Sengamalay N."/>
            <person name="Ott S."/>
            <person name="Godinez A."/>
            <person name="Nagaraj S."/>
            <person name="Vyas G."/>
            <person name="Aluvathingal J."/>
            <person name="Nadendla S."/>
            <person name="Geyer C."/>
            <person name="Sichtig H."/>
        </authorList>
    </citation>
    <scope>NUCLEOTIDE SEQUENCE</scope>
    <source>
        <strain evidence="1">ATCC 33809</strain>
    </source>
</reference>
<dbReference type="RefSeq" id="WP_061056525.1">
    <property type="nucleotide sequence ID" value="NZ_CABLBX010000001.1"/>
</dbReference>
<evidence type="ECO:0000313" key="1">
    <source>
        <dbReference type="EMBL" id="AMF94498.1"/>
    </source>
</evidence>
<dbReference type="EMBL" id="UHIP01000001">
    <property type="protein sequence ID" value="SUP24451.1"/>
    <property type="molecule type" value="Genomic_DNA"/>
</dbReference>
<accession>A0AAX2LN53</accession>
<dbReference type="AlphaFoldDB" id="A0AAX2LN53"/>
<evidence type="ECO:0000313" key="3">
    <source>
        <dbReference type="Proteomes" id="UP000057088"/>
    </source>
</evidence>
<dbReference type="GeneID" id="29385667"/>
<evidence type="ECO:0000313" key="2">
    <source>
        <dbReference type="EMBL" id="SUP24451.1"/>
    </source>
</evidence>